<dbReference type="EMBL" id="MECQ01000001">
    <property type="protein sequence ID" value="ODV57231.1"/>
    <property type="molecule type" value="Genomic_DNA"/>
</dbReference>
<dbReference type="InterPro" id="IPR002509">
    <property type="entry name" value="NODB_dom"/>
</dbReference>
<feature type="domain" description="NodB homology" evidence="3">
    <location>
        <begin position="86"/>
        <end position="279"/>
    </location>
</feature>
<proteinExistence type="predicted"/>
<dbReference type="AlphaFoldDB" id="A0A1E4R9T0"/>
<dbReference type="RefSeq" id="WP_069482141.1">
    <property type="nucleotide sequence ID" value="NZ_KV766182.1"/>
</dbReference>
<dbReference type="Pfam" id="PF01522">
    <property type="entry name" value="Polysacc_deac_1"/>
    <property type="match status" value="1"/>
</dbReference>
<reference evidence="4 5" key="1">
    <citation type="submission" date="2016-09" db="EMBL/GenBank/DDBJ databases">
        <title>Draft genome sequence of the soil isolate, Lysinibacillus fusiformis M5, a potential hypoxanthine producer.</title>
        <authorList>
            <person name="Gallegos-Monterrosa R."/>
            <person name="Maroti G."/>
            <person name="Balint B."/>
            <person name="Kovacs A.T."/>
        </authorList>
    </citation>
    <scope>NUCLEOTIDE SEQUENCE [LARGE SCALE GENOMIC DNA]</scope>
    <source>
        <strain evidence="4 5">M5</strain>
    </source>
</reference>
<dbReference type="GO" id="GO:0016810">
    <property type="term" value="F:hydrolase activity, acting on carbon-nitrogen (but not peptide) bonds"/>
    <property type="evidence" value="ECO:0007669"/>
    <property type="project" value="InterPro"/>
</dbReference>
<sequence length="279" mass="32163">MIRKIIAFVVVYIVLFTHPFPTHGYQEQTIPVLMYHHLADNINNNTVISPTNFDKQMLALKEEGYHAISVKQLHDYLTNQIKLPEKPVLITFDDGYLSNYEMAYPILKKYELHAEIFVIASRIIDTSKEIAYPHEIAKMNWDQLKEMQDYITIQSHTWDSHYKLPSKFGRMNGAIYGPSYLNGQLESQEQYEARVKDDFIHSRNIIKEKLGYEPIAISYPYGIQSATTIKIAREAGFKMGFVIQNKNVKKGDGLFTLSRIIVNGNDSGAELIHKINTMK</sequence>
<evidence type="ECO:0000256" key="2">
    <source>
        <dbReference type="ARBA" id="ARBA00022729"/>
    </source>
</evidence>
<dbReference type="SUPFAM" id="SSF88713">
    <property type="entry name" value="Glycoside hydrolase/deacetylase"/>
    <property type="match status" value="1"/>
</dbReference>
<dbReference type="CDD" id="cd10918">
    <property type="entry name" value="CE4_NodB_like_5s_6s"/>
    <property type="match status" value="1"/>
</dbReference>
<dbReference type="GO" id="GO:0005975">
    <property type="term" value="P:carbohydrate metabolic process"/>
    <property type="evidence" value="ECO:0007669"/>
    <property type="project" value="InterPro"/>
</dbReference>
<organism evidence="4 5">
    <name type="scientific">Lysinibacillus fusiformis</name>
    <dbReference type="NCBI Taxonomy" id="28031"/>
    <lineage>
        <taxon>Bacteria</taxon>
        <taxon>Bacillati</taxon>
        <taxon>Bacillota</taxon>
        <taxon>Bacilli</taxon>
        <taxon>Bacillales</taxon>
        <taxon>Bacillaceae</taxon>
        <taxon>Lysinibacillus</taxon>
    </lineage>
</organism>
<dbReference type="PROSITE" id="PS51677">
    <property type="entry name" value="NODB"/>
    <property type="match status" value="1"/>
</dbReference>
<protein>
    <submittedName>
        <fullName evidence="4">Chitin deacetylase</fullName>
    </submittedName>
</protein>
<accession>A0A1E4R9T0</accession>
<dbReference type="GO" id="GO:0005576">
    <property type="term" value="C:extracellular region"/>
    <property type="evidence" value="ECO:0007669"/>
    <property type="project" value="UniProtKB-SubCell"/>
</dbReference>
<dbReference type="PANTHER" id="PTHR34216">
    <property type="match status" value="1"/>
</dbReference>
<dbReference type="PANTHER" id="PTHR34216:SF3">
    <property type="entry name" value="POLY-BETA-1,6-N-ACETYL-D-GLUCOSAMINE N-DEACETYLASE"/>
    <property type="match status" value="1"/>
</dbReference>
<dbReference type="OrthoDB" id="9778320at2"/>
<comment type="subcellular location">
    <subcellularLocation>
        <location evidence="1">Secreted</location>
    </subcellularLocation>
</comment>
<keyword evidence="2" id="KW-0732">Signal</keyword>
<evidence type="ECO:0000313" key="4">
    <source>
        <dbReference type="EMBL" id="ODV57231.1"/>
    </source>
</evidence>
<comment type="caution">
    <text evidence="4">The sequence shown here is derived from an EMBL/GenBank/DDBJ whole genome shotgun (WGS) entry which is preliminary data.</text>
</comment>
<dbReference type="InterPro" id="IPR051398">
    <property type="entry name" value="Polysacch_Deacetylase"/>
</dbReference>
<dbReference type="Proteomes" id="UP000094784">
    <property type="component" value="Unassembled WGS sequence"/>
</dbReference>
<name>A0A1E4R9T0_9BACI</name>
<dbReference type="Gene3D" id="3.20.20.370">
    <property type="entry name" value="Glycoside hydrolase/deacetylase"/>
    <property type="match status" value="1"/>
</dbReference>
<evidence type="ECO:0000256" key="1">
    <source>
        <dbReference type="ARBA" id="ARBA00004613"/>
    </source>
</evidence>
<evidence type="ECO:0000259" key="3">
    <source>
        <dbReference type="PROSITE" id="PS51677"/>
    </source>
</evidence>
<dbReference type="InterPro" id="IPR011330">
    <property type="entry name" value="Glyco_hydro/deAcase_b/a-brl"/>
</dbReference>
<evidence type="ECO:0000313" key="5">
    <source>
        <dbReference type="Proteomes" id="UP000094784"/>
    </source>
</evidence>
<gene>
    <name evidence="4" type="ORF">BG258_15605</name>
</gene>